<dbReference type="Pfam" id="PF09723">
    <property type="entry name" value="Zn_ribbon_8"/>
    <property type="match status" value="1"/>
</dbReference>
<evidence type="ECO:0000256" key="1">
    <source>
        <dbReference type="SAM" id="MobiDB-lite"/>
    </source>
</evidence>
<evidence type="ECO:0000259" key="2">
    <source>
        <dbReference type="SMART" id="SM00834"/>
    </source>
</evidence>
<dbReference type="RefSeq" id="WP_062195437.1">
    <property type="nucleotide sequence ID" value="NZ_DF967965.1"/>
</dbReference>
<dbReference type="PANTHER" id="PTHR34404:SF3">
    <property type="entry name" value="REGULATORY PROTEIN, FMDB FAMILY"/>
    <property type="match status" value="1"/>
</dbReference>
<dbReference type="NCBIfam" id="TIGR02605">
    <property type="entry name" value="CxxC_CxxC_SSSS"/>
    <property type="match status" value="1"/>
</dbReference>
<organism evidence="3 4">
    <name type="scientific">Anaerolinea thermolimosa</name>
    <dbReference type="NCBI Taxonomy" id="229919"/>
    <lineage>
        <taxon>Bacteria</taxon>
        <taxon>Bacillati</taxon>
        <taxon>Chloroflexota</taxon>
        <taxon>Anaerolineae</taxon>
        <taxon>Anaerolineales</taxon>
        <taxon>Anaerolineaceae</taxon>
        <taxon>Anaerolinea</taxon>
    </lineage>
</organism>
<feature type="region of interest" description="Disordered" evidence="1">
    <location>
        <begin position="53"/>
        <end position="136"/>
    </location>
</feature>
<dbReference type="SMART" id="SM00834">
    <property type="entry name" value="CxxC_CXXC_SSSS"/>
    <property type="match status" value="1"/>
</dbReference>
<dbReference type="AlphaFoldDB" id="A0A3D1JF26"/>
<dbReference type="EMBL" id="DPBP01000020">
    <property type="protein sequence ID" value="HCE17093.1"/>
    <property type="molecule type" value="Genomic_DNA"/>
</dbReference>
<evidence type="ECO:0000313" key="4">
    <source>
        <dbReference type="Proteomes" id="UP000264141"/>
    </source>
</evidence>
<comment type="caution">
    <text evidence="3">The sequence shown here is derived from an EMBL/GenBank/DDBJ whole genome shotgun (WGS) entry which is preliminary data.</text>
</comment>
<gene>
    <name evidence="3" type="ORF">DEQ80_04470</name>
</gene>
<dbReference type="STRING" id="229919.GCA_001050195_02921"/>
<evidence type="ECO:0000313" key="3">
    <source>
        <dbReference type="EMBL" id="HCE17093.1"/>
    </source>
</evidence>
<proteinExistence type="predicted"/>
<dbReference type="Proteomes" id="UP000264141">
    <property type="component" value="Unassembled WGS sequence"/>
</dbReference>
<feature type="domain" description="Putative regulatory protein FmdB zinc ribbon" evidence="2">
    <location>
        <begin position="1"/>
        <end position="44"/>
    </location>
</feature>
<dbReference type="OrthoDB" id="9806664at2"/>
<reference evidence="3 4" key="1">
    <citation type="journal article" date="2018" name="Nat. Biotechnol.">
        <title>A standardized bacterial taxonomy based on genome phylogeny substantially revises the tree of life.</title>
        <authorList>
            <person name="Parks D.H."/>
            <person name="Chuvochina M."/>
            <person name="Waite D.W."/>
            <person name="Rinke C."/>
            <person name="Skarshewski A."/>
            <person name="Chaumeil P.A."/>
            <person name="Hugenholtz P."/>
        </authorList>
    </citation>
    <scope>NUCLEOTIDE SEQUENCE [LARGE SCALE GENOMIC DNA]</scope>
    <source>
        <strain evidence="3">UBA8781</strain>
    </source>
</reference>
<protein>
    <submittedName>
        <fullName evidence="3">Zinc ribbon domain-containing protein</fullName>
    </submittedName>
</protein>
<name>A0A3D1JF26_9CHLR</name>
<dbReference type="PANTHER" id="PTHR34404">
    <property type="entry name" value="REGULATORY PROTEIN, FMDB FAMILY"/>
    <property type="match status" value="1"/>
</dbReference>
<sequence length="136" mass="15462">MPTYEYRCLDCRRRFSLFFTYAEYGKKPAICPHCHSENVQRRINRVRIARSEESRLESLADPSNLAGLEDDPRALGRMMREMSREAGEDMGPEFDEVIDRLEAGQSPEEIEKELPELAEGGESSEGLGGDDDFALD</sequence>
<accession>A0A3D1JF26</accession>
<dbReference type="InterPro" id="IPR013429">
    <property type="entry name" value="Regulatory_FmdB_Zinc_ribbon"/>
</dbReference>
<feature type="compositionally biased region" description="Basic and acidic residues" evidence="1">
    <location>
        <begin position="70"/>
        <end position="87"/>
    </location>
</feature>